<accession>A0ABX8UA86</accession>
<sequence length="99" mass="11064">MTTEIRTAPALTSRDQLDILRAELERRGWIARLRGSTAFPTLQVCNPHDRGFHDTIVYQPLGPTRAAYCWQWGTEIAPAAHISQAADTIMHVLQGVPAR</sequence>
<evidence type="ECO:0000313" key="1">
    <source>
        <dbReference type="EMBL" id="QYC44687.1"/>
    </source>
</evidence>
<evidence type="ECO:0000313" key="2">
    <source>
        <dbReference type="Proteomes" id="UP000824681"/>
    </source>
</evidence>
<name>A0ABX8UA86_9ACTN</name>
<reference evidence="1 2" key="1">
    <citation type="journal article" date="2021" name="ACS Chem. Biol.">
        <title>Genomic-Led Discovery of a Novel Glycopeptide Antibiotic by Nonomuraea coxensis DSM 45129.</title>
        <authorList>
            <person name="Yushchuk O."/>
            <person name="Vior N.M."/>
            <person name="Andreo-Vidal A."/>
            <person name="Berini F."/>
            <person name="Ruckert C."/>
            <person name="Busche T."/>
            <person name="Binda E."/>
            <person name="Kalinowski J."/>
            <person name="Truman A.W."/>
            <person name="Marinelli F."/>
        </authorList>
    </citation>
    <scope>NUCLEOTIDE SEQUENCE [LARGE SCALE GENOMIC DNA]</scope>
    <source>
        <strain evidence="1 2">DSM 45129</strain>
    </source>
</reference>
<gene>
    <name evidence="1" type="ORF">Nocox_35640</name>
</gene>
<organism evidence="1 2">
    <name type="scientific">Nonomuraea coxensis DSM 45129</name>
    <dbReference type="NCBI Taxonomy" id="1122611"/>
    <lineage>
        <taxon>Bacteria</taxon>
        <taxon>Bacillati</taxon>
        <taxon>Actinomycetota</taxon>
        <taxon>Actinomycetes</taxon>
        <taxon>Streptosporangiales</taxon>
        <taxon>Streptosporangiaceae</taxon>
        <taxon>Nonomuraea</taxon>
    </lineage>
</organism>
<keyword evidence="2" id="KW-1185">Reference proteome</keyword>
<dbReference type="RefSeq" id="WP_020544097.1">
    <property type="nucleotide sequence ID" value="NZ_CP068985.1"/>
</dbReference>
<proteinExistence type="predicted"/>
<protein>
    <submittedName>
        <fullName evidence="1">Uncharacterized protein</fullName>
    </submittedName>
</protein>
<dbReference type="Proteomes" id="UP000824681">
    <property type="component" value="Chromosome"/>
</dbReference>
<dbReference type="EMBL" id="CP068985">
    <property type="protein sequence ID" value="QYC44687.1"/>
    <property type="molecule type" value="Genomic_DNA"/>
</dbReference>